<gene>
    <name evidence="4" type="ORF">JW886_08030</name>
</gene>
<dbReference type="EMBL" id="CP070872">
    <property type="protein sequence ID" value="QSE76399.1"/>
    <property type="molecule type" value="Genomic_DNA"/>
</dbReference>
<keyword evidence="5" id="KW-1185">Reference proteome</keyword>
<dbReference type="Proteomes" id="UP000663608">
    <property type="component" value="Chromosome"/>
</dbReference>
<feature type="transmembrane region" description="Helical" evidence="2">
    <location>
        <begin position="40"/>
        <end position="61"/>
    </location>
</feature>
<feature type="region of interest" description="Disordered" evidence="1">
    <location>
        <begin position="77"/>
        <end position="120"/>
    </location>
</feature>
<evidence type="ECO:0000313" key="4">
    <source>
        <dbReference type="EMBL" id="QSE76399.1"/>
    </source>
</evidence>
<dbReference type="KEGG" id="lti:JW886_08030"/>
<evidence type="ECO:0000256" key="2">
    <source>
        <dbReference type="SAM" id="Phobius"/>
    </source>
</evidence>
<dbReference type="RefSeq" id="WP_075526174.1">
    <property type="nucleotide sequence ID" value="NZ_BNDT01000004.1"/>
</dbReference>
<dbReference type="AlphaFoldDB" id="A0AA45KFN9"/>
<dbReference type="InterPro" id="IPR036779">
    <property type="entry name" value="LysM_dom_sf"/>
</dbReference>
<feature type="compositionally biased region" description="Low complexity" evidence="1">
    <location>
        <begin position="78"/>
        <end position="120"/>
    </location>
</feature>
<name>A0AA45KFN9_9LACT</name>
<dbReference type="SMART" id="SM00257">
    <property type="entry name" value="LysM"/>
    <property type="match status" value="1"/>
</dbReference>
<reference evidence="4 5" key="1">
    <citation type="submission" date="2021-02" db="EMBL/GenBank/DDBJ databases">
        <title>Complete genome sequence of Lactococcus lactis strain K_LL004.</title>
        <authorList>
            <person name="Kim H.B."/>
        </authorList>
    </citation>
    <scope>NUCLEOTIDE SEQUENCE [LARGE SCALE GENOMIC DNA]</scope>
    <source>
        <strain evidence="4 5">K_LL004</strain>
    </source>
</reference>
<sequence length="176" mass="18795">MATKEPWNNEIYRAMKEEPTELKRKVRTKDEHKRPLTTRFLTFLVALMFIIVGFAIVFILWNSQNQSNEAIAKNFHQSSSTSTAATQSSSSTPASSSSSTATSQTEASSSSTPASSSSSSAEAGTTYTIVAGDYPSTIAAKTGLSWDQIASLNNISSDGYNADGSAIHAGQVLKLK</sequence>
<dbReference type="InterPro" id="IPR018392">
    <property type="entry name" value="LysM"/>
</dbReference>
<dbReference type="PROSITE" id="PS51782">
    <property type="entry name" value="LYSM"/>
    <property type="match status" value="1"/>
</dbReference>
<evidence type="ECO:0000313" key="5">
    <source>
        <dbReference type="Proteomes" id="UP000663608"/>
    </source>
</evidence>
<evidence type="ECO:0000259" key="3">
    <source>
        <dbReference type="PROSITE" id="PS51782"/>
    </source>
</evidence>
<protein>
    <submittedName>
        <fullName evidence="4">LysM peptidoglycan-binding domain-containing protein</fullName>
    </submittedName>
</protein>
<dbReference type="InterPro" id="IPR049981">
    <property type="entry name" value="SPy_0802-like"/>
</dbReference>
<dbReference type="SUPFAM" id="SSF54106">
    <property type="entry name" value="LysM domain"/>
    <property type="match status" value="1"/>
</dbReference>
<organism evidence="4 5">
    <name type="scientific">Lactococcus taiwanensis</name>
    <dbReference type="NCBI Taxonomy" id="1151742"/>
    <lineage>
        <taxon>Bacteria</taxon>
        <taxon>Bacillati</taxon>
        <taxon>Bacillota</taxon>
        <taxon>Bacilli</taxon>
        <taxon>Lactobacillales</taxon>
        <taxon>Streptococcaceae</taxon>
        <taxon>Lactococcus</taxon>
    </lineage>
</organism>
<keyword evidence="2" id="KW-0472">Membrane</keyword>
<keyword evidence="2" id="KW-1133">Transmembrane helix</keyword>
<proteinExistence type="predicted"/>
<dbReference type="CDD" id="cd00118">
    <property type="entry name" value="LysM"/>
    <property type="match status" value="1"/>
</dbReference>
<dbReference type="NCBIfam" id="NF042931">
    <property type="entry name" value="SAG1386_EF1546"/>
    <property type="match status" value="1"/>
</dbReference>
<feature type="domain" description="LysM" evidence="3">
    <location>
        <begin position="125"/>
        <end position="175"/>
    </location>
</feature>
<evidence type="ECO:0000256" key="1">
    <source>
        <dbReference type="SAM" id="MobiDB-lite"/>
    </source>
</evidence>
<accession>A0AA45KFN9</accession>
<keyword evidence="2" id="KW-0812">Transmembrane</keyword>
<dbReference type="Gene3D" id="3.10.350.10">
    <property type="entry name" value="LysM domain"/>
    <property type="match status" value="1"/>
</dbReference>
<dbReference type="Pfam" id="PF01476">
    <property type="entry name" value="LysM"/>
    <property type="match status" value="1"/>
</dbReference>